<evidence type="ECO:0000313" key="2">
    <source>
        <dbReference type="Proteomes" id="UP001194468"/>
    </source>
</evidence>
<name>A0AAD4G8J6_BOLED</name>
<proteinExistence type="predicted"/>
<evidence type="ECO:0000313" key="1">
    <source>
        <dbReference type="EMBL" id="KAF8430874.1"/>
    </source>
</evidence>
<protein>
    <submittedName>
        <fullName evidence="1">Uncharacterized protein</fullName>
    </submittedName>
</protein>
<dbReference type="EMBL" id="WHUW01000056">
    <property type="protein sequence ID" value="KAF8430874.1"/>
    <property type="molecule type" value="Genomic_DNA"/>
</dbReference>
<accession>A0AAD4G8J6</accession>
<keyword evidence="2" id="KW-1185">Reference proteome</keyword>
<sequence length="184" mass="20680">MQVYAYTDEVIDRLNAYALSIPPSPTPSYHLLHPEVHVPPGCLPIKTIQFFRCDPLARHPKEYHWAIFVPTSPISGIGHYYEVSGGSPLYRVRSIINDYSAWRGLERGSHTVGYVLPTMMPNLEAHFALVPVEILKRSWNSQNWVCNALQGLNHPHMFAIGMTLEDLVTQMAIVSAAWEAGNAK</sequence>
<reference evidence="1" key="2">
    <citation type="journal article" date="2020" name="Nat. Commun.">
        <title>Large-scale genome sequencing of mycorrhizal fungi provides insights into the early evolution of symbiotic traits.</title>
        <authorList>
            <person name="Miyauchi S."/>
            <person name="Kiss E."/>
            <person name="Kuo A."/>
            <person name="Drula E."/>
            <person name="Kohler A."/>
            <person name="Sanchez-Garcia M."/>
            <person name="Morin E."/>
            <person name="Andreopoulos B."/>
            <person name="Barry K.W."/>
            <person name="Bonito G."/>
            <person name="Buee M."/>
            <person name="Carver A."/>
            <person name="Chen C."/>
            <person name="Cichocki N."/>
            <person name="Clum A."/>
            <person name="Culley D."/>
            <person name="Crous P.W."/>
            <person name="Fauchery L."/>
            <person name="Girlanda M."/>
            <person name="Hayes R.D."/>
            <person name="Keri Z."/>
            <person name="LaButti K."/>
            <person name="Lipzen A."/>
            <person name="Lombard V."/>
            <person name="Magnuson J."/>
            <person name="Maillard F."/>
            <person name="Murat C."/>
            <person name="Nolan M."/>
            <person name="Ohm R.A."/>
            <person name="Pangilinan J."/>
            <person name="Pereira M.F."/>
            <person name="Perotto S."/>
            <person name="Peter M."/>
            <person name="Pfister S."/>
            <person name="Riley R."/>
            <person name="Sitrit Y."/>
            <person name="Stielow J.B."/>
            <person name="Szollosi G."/>
            <person name="Zifcakova L."/>
            <person name="Stursova M."/>
            <person name="Spatafora J.W."/>
            <person name="Tedersoo L."/>
            <person name="Vaario L.M."/>
            <person name="Yamada A."/>
            <person name="Yan M."/>
            <person name="Wang P."/>
            <person name="Xu J."/>
            <person name="Bruns T."/>
            <person name="Baldrian P."/>
            <person name="Vilgalys R."/>
            <person name="Dunand C."/>
            <person name="Henrissat B."/>
            <person name="Grigoriev I.V."/>
            <person name="Hibbett D."/>
            <person name="Nagy L.G."/>
            <person name="Martin F.M."/>
        </authorList>
    </citation>
    <scope>NUCLEOTIDE SEQUENCE</scope>
    <source>
        <strain evidence="1">BED1</strain>
    </source>
</reference>
<organism evidence="1 2">
    <name type="scientific">Boletus edulis BED1</name>
    <dbReference type="NCBI Taxonomy" id="1328754"/>
    <lineage>
        <taxon>Eukaryota</taxon>
        <taxon>Fungi</taxon>
        <taxon>Dikarya</taxon>
        <taxon>Basidiomycota</taxon>
        <taxon>Agaricomycotina</taxon>
        <taxon>Agaricomycetes</taxon>
        <taxon>Agaricomycetidae</taxon>
        <taxon>Boletales</taxon>
        <taxon>Boletineae</taxon>
        <taxon>Boletaceae</taxon>
        <taxon>Boletoideae</taxon>
        <taxon>Boletus</taxon>
    </lineage>
</organism>
<reference evidence="1" key="1">
    <citation type="submission" date="2019-10" db="EMBL/GenBank/DDBJ databases">
        <authorList>
            <consortium name="DOE Joint Genome Institute"/>
            <person name="Kuo A."/>
            <person name="Miyauchi S."/>
            <person name="Kiss E."/>
            <person name="Drula E."/>
            <person name="Kohler A."/>
            <person name="Sanchez-Garcia M."/>
            <person name="Andreopoulos B."/>
            <person name="Barry K.W."/>
            <person name="Bonito G."/>
            <person name="Buee M."/>
            <person name="Carver A."/>
            <person name="Chen C."/>
            <person name="Cichocki N."/>
            <person name="Clum A."/>
            <person name="Culley D."/>
            <person name="Crous P.W."/>
            <person name="Fauchery L."/>
            <person name="Girlanda M."/>
            <person name="Hayes R."/>
            <person name="Keri Z."/>
            <person name="LaButti K."/>
            <person name="Lipzen A."/>
            <person name="Lombard V."/>
            <person name="Magnuson J."/>
            <person name="Maillard F."/>
            <person name="Morin E."/>
            <person name="Murat C."/>
            <person name="Nolan M."/>
            <person name="Ohm R."/>
            <person name="Pangilinan J."/>
            <person name="Pereira M."/>
            <person name="Perotto S."/>
            <person name="Peter M."/>
            <person name="Riley R."/>
            <person name="Sitrit Y."/>
            <person name="Stielow B."/>
            <person name="Szollosi G."/>
            <person name="Zifcakova L."/>
            <person name="Stursova M."/>
            <person name="Spatafora J.W."/>
            <person name="Tedersoo L."/>
            <person name="Vaario L.-M."/>
            <person name="Yamada A."/>
            <person name="Yan M."/>
            <person name="Wang P."/>
            <person name="Xu J."/>
            <person name="Bruns T."/>
            <person name="Baldrian P."/>
            <person name="Vilgalys R."/>
            <person name="Henrissat B."/>
            <person name="Grigoriev I.V."/>
            <person name="Hibbett D."/>
            <person name="Nagy L.G."/>
            <person name="Martin F.M."/>
        </authorList>
    </citation>
    <scope>NUCLEOTIDE SEQUENCE</scope>
    <source>
        <strain evidence="1">BED1</strain>
    </source>
</reference>
<comment type="caution">
    <text evidence="1">The sequence shown here is derived from an EMBL/GenBank/DDBJ whole genome shotgun (WGS) entry which is preliminary data.</text>
</comment>
<dbReference type="AlphaFoldDB" id="A0AAD4G8J6"/>
<gene>
    <name evidence="1" type="ORF">L210DRAFT_3561490</name>
</gene>
<dbReference type="Proteomes" id="UP001194468">
    <property type="component" value="Unassembled WGS sequence"/>
</dbReference>